<evidence type="ECO:0000256" key="3">
    <source>
        <dbReference type="ARBA" id="ARBA00022679"/>
    </source>
</evidence>
<evidence type="ECO:0000256" key="5">
    <source>
        <dbReference type="RuleBase" id="RU003560"/>
    </source>
</evidence>
<dbReference type="InterPro" id="IPR050103">
    <property type="entry name" value="Class-III_PLP-dep_AT"/>
</dbReference>
<keyword evidence="7" id="KW-1185">Reference proteome</keyword>
<dbReference type="GO" id="GO:0030170">
    <property type="term" value="F:pyridoxal phosphate binding"/>
    <property type="evidence" value="ECO:0007669"/>
    <property type="project" value="InterPro"/>
</dbReference>
<protein>
    <submittedName>
        <fullName evidence="6">Acetylornithine aminotransferase</fullName>
    </submittedName>
</protein>
<dbReference type="GO" id="GO:0042802">
    <property type="term" value="F:identical protein binding"/>
    <property type="evidence" value="ECO:0007669"/>
    <property type="project" value="TreeGrafter"/>
</dbReference>
<keyword evidence="3 6" id="KW-0808">Transferase</keyword>
<dbReference type="FunFam" id="3.40.640.10:FF:000100">
    <property type="entry name" value="Putative acetylornithine aminotransferase"/>
    <property type="match status" value="1"/>
</dbReference>
<sequence length="403" mass="44037">MEYPRGGGFVRSYGVNRDYIIPFYRRFNVSFTRGSGVCLYDSAGKRYLDFASGVATSSLGHCHPAMVEALRRQVGKLWHVSNLYNIAEAERLAEELVRVSFADMAFFVNSGAEAVECGFKIARSYQNGIGHSERYKMLTLRRSFHGRTYAACSASEPTMFTPLLYPYVDWFVSVSPSIDAIREEIEKGIIGAVLVEPVQAEGGVHILGKELLEDLRALCDQHDVLLFFDCVQCGFGRTGKFFAYEHFGVTPDICAIAKGMGGGFPVGGCLVTHKAGKFVTARMHGSTYGGNPLAAVAALTVLSEIQKPGFLDSVTHNGNHLLSGLRNLSKKHKIIREVRGLGLLIGLEVDGNVYEITAKLIDMGVLVAPIGAGSVIRVVPPLVVTRDEIDEALNVFDRLFSTL</sequence>
<dbReference type="InterPro" id="IPR015422">
    <property type="entry name" value="PyrdxlP-dep_Trfase_small"/>
</dbReference>
<dbReference type="Pfam" id="PF00202">
    <property type="entry name" value="Aminotran_3"/>
    <property type="match status" value="1"/>
</dbReference>
<comment type="similarity">
    <text evidence="5">Belongs to the class-III pyridoxal-phosphate-dependent aminotransferase family.</text>
</comment>
<dbReference type="Gene3D" id="3.40.640.10">
    <property type="entry name" value="Type I PLP-dependent aspartate aminotransferase-like (Major domain)"/>
    <property type="match status" value="1"/>
</dbReference>
<dbReference type="KEGG" id="aplt:ANPL_03445"/>
<reference evidence="6 7" key="1">
    <citation type="journal article" date="2020" name="Pathogens">
        <title>First Whole Genome Sequence of Anaplasma platys, an Obligate Intracellular Rickettsial Pathogen of Dogs.</title>
        <authorList>
            <person name="Llanes A."/>
            <person name="Rajeev S."/>
        </authorList>
    </citation>
    <scope>NUCLEOTIDE SEQUENCE [LARGE SCALE GENOMIC DNA]</scope>
    <source>
        <strain evidence="6 7">S3</strain>
    </source>
</reference>
<evidence type="ECO:0000313" key="6">
    <source>
        <dbReference type="EMBL" id="QJC27747.1"/>
    </source>
</evidence>
<proteinExistence type="inferred from homology"/>
<gene>
    <name evidence="6" type="primary">argD</name>
    <name evidence="6" type="ORF">ANPL_03445</name>
</gene>
<keyword evidence="4 5" id="KW-0663">Pyridoxal phosphate</keyword>
<dbReference type="NCBIfam" id="NF002325">
    <property type="entry name" value="PRK01278.1"/>
    <property type="match status" value="1"/>
</dbReference>
<dbReference type="EMBL" id="CP046391">
    <property type="protein sequence ID" value="QJC27747.1"/>
    <property type="molecule type" value="Genomic_DNA"/>
</dbReference>
<dbReference type="InterPro" id="IPR015421">
    <property type="entry name" value="PyrdxlP-dep_Trfase_major"/>
</dbReference>
<dbReference type="AlphaFoldDB" id="A0A858PYV2"/>
<evidence type="ECO:0000313" key="7">
    <source>
        <dbReference type="Proteomes" id="UP000500930"/>
    </source>
</evidence>
<organism evidence="6 7">
    <name type="scientific">Anaplasma platys</name>
    <dbReference type="NCBI Taxonomy" id="949"/>
    <lineage>
        <taxon>Bacteria</taxon>
        <taxon>Pseudomonadati</taxon>
        <taxon>Pseudomonadota</taxon>
        <taxon>Alphaproteobacteria</taxon>
        <taxon>Rickettsiales</taxon>
        <taxon>Anaplasmataceae</taxon>
        <taxon>Anaplasma</taxon>
    </lineage>
</organism>
<comment type="cofactor">
    <cofactor evidence="1">
        <name>pyridoxal 5'-phosphate</name>
        <dbReference type="ChEBI" id="CHEBI:597326"/>
    </cofactor>
</comment>
<dbReference type="PIRSF" id="PIRSF000521">
    <property type="entry name" value="Transaminase_4ab_Lys_Orn"/>
    <property type="match status" value="1"/>
</dbReference>
<dbReference type="SUPFAM" id="SSF53383">
    <property type="entry name" value="PLP-dependent transferases"/>
    <property type="match status" value="1"/>
</dbReference>
<dbReference type="CDD" id="cd00610">
    <property type="entry name" value="OAT_like"/>
    <property type="match status" value="1"/>
</dbReference>
<dbReference type="Gene3D" id="3.90.1150.10">
    <property type="entry name" value="Aspartate Aminotransferase, domain 1"/>
    <property type="match status" value="1"/>
</dbReference>
<dbReference type="Proteomes" id="UP000500930">
    <property type="component" value="Chromosome"/>
</dbReference>
<evidence type="ECO:0000256" key="4">
    <source>
        <dbReference type="ARBA" id="ARBA00022898"/>
    </source>
</evidence>
<dbReference type="InterPro" id="IPR005814">
    <property type="entry name" value="Aminotrans_3"/>
</dbReference>
<dbReference type="InterPro" id="IPR015424">
    <property type="entry name" value="PyrdxlP-dep_Trfase"/>
</dbReference>
<dbReference type="PANTHER" id="PTHR11986">
    <property type="entry name" value="AMINOTRANSFERASE CLASS III"/>
    <property type="match status" value="1"/>
</dbReference>
<accession>A0A858PYV2</accession>
<evidence type="ECO:0000256" key="2">
    <source>
        <dbReference type="ARBA" id="ARBA00022576"/>
    </source>
</evidence>
<dbReference type="GO" id="GO:0008483">
    <property type="term" value="F:transaminase activity"/>
    <property type="evidence" value="ECO:0007669"/>
    <property type="project" value="UniProtKB-KW"/>
</dbReference>
<dbReference type="PANTHER" id="PTHR11986:SF79">
    <property type="entry name" value="ACETYLORNITHINE AMINOTRANSFERASE, MITOCHONDRIAL"/>
    <property type="match status" value="1"/>
</dbReference>
<evidence type="ECO:0000256" key="1">
    <source>
        <dbReference type="ARBA" id="ARBA00001933"/>
    </source>
</evidence>
<keyword evidence="2 6" id="KW-0032">Aminotransferase</keyword>
<name>A0A858PYV2_9RICK</name>